<evidence type="ECO:0000256" key="8">
    <source>
        <dbReference type="ARBA" id="ARBA00023204"/>
    </source>
</evidence>
<dbReference type="EMBL" id="CP042301">
    <property type="protein sequence ID" value="QDZ00421.1"/>
    <property type="molecule type" value="Genomic_DNA"/>
</dbReference>
<evidence type="ECO:0000313" key="13">
    <source>
        <dbReference type="EMBL" id="QDZ00421.1"/>
    </source>
</evidence>
<dbReference type="GO" id="GO:0003677">
    <property type="term" value="F:DNA binding"/>
    <property type="evidence" value="ECO:0007669"/>
    <property type="project" value="UniProtKB-UniRule"/>
</dbReference>
<evidence type="ECO:0000256" key="2">
    <source>
        <dbReference type="ARBA" id="ARBA00022737"/>
    </source>
</evidence>
<dbReference type="InterPro" id="IPR043686">
    <property type="entry name" value="Uup"/>
</dbReference>
<dbReference type="GO" id="GO:0016887">
    <property type="term" value="F:ATP hydrolysis activity"/>
    <property type="evidence" value="ECO:0007669"/>
    <property type="project" value="UniProtKB-UniRule"/>
</dbReference>
<keyword evidence="4 11" id="KW-0227">DNA damage</keyword>
<evidence type="ECO:0000256" key="1">
    <source>
        <dbReference type="ARBA" id="ARBA00022490"/>
    </source>
</evidence>
<feature type="binding site" evidence="11">
    <location>
        <begin position="315"/>
        <end position="322"/>
    </location>
    <ligand>
        <name>ATP</name>
        <dbReference type="ChEBI" id="CHEBI:30616"/>
        <label>2</label>
    </ligand>
</feature>
<accession>A0A5B8KXY9</accession>
<evidence type="ECO:0000256" key="10">
    <source>
        <dbReference type="ARBA" id="ARBA00061478"/>
    </source>
</evidence>
<dbReference type="GO" id="GO:0006281">
    <property type="term" value="P:DNA repair"/>
    <property type="evidence" value="ECO:0007669"/>
    <property type="project" value="UniProtKB-KW"/>
</dbReference>
<keyword evidence="3 11" id="KW-0547">Nucleotide-binding</keyword>
<dbReference type="InterPro" id="IPR051309">
    <property type="entry name" value="ABCF_ATPase"/>
</dbReference>
<protein>
    <recommendedName>
        <fullName evidence="11">ATP-binding protein Uup</fullName>
        <ecNumber evidence="11">3.6.1.-</ecNumber>
    </recommendedName>
</protein>
<keyword evidence="6 11" id="KW-0067">ATP-binding</keyword>
<dbReference type="HAMAP" id="MF_00848">
    <property type="entry name" value="Uup"/>
    <property type="match status" value="1"/>
</dbReference>
<keyword evidence="1 11" id="KW-0963">Cytoplasm</keyword>
<evidence type="ECO:0000256" key="4">
    <source>
        <dbReference type="ARBA" id="ARBA00022763"/>
    </source>
</evidence>
<name>A0A5B8KXY9_9HYPH</name>
<dbReference type="Pfam" id="PF00005">
    <property type="entry name" value="ABC_tran"/>
    <property type="match status" value="2"/>
</dbReference>
<keyword evidence="14" id="KW-1185">Reference proteome</keyword>
<dbReference type="RefSeq" id="WP_146299069.1">
    <property type="nucleotide sequence ID" value="NZ_CP042301.2"/>
</dbReference>
<dbReference type="SMART" id="SM00382">
    <property type="entry name" value="AAA"/>
    <property type="match status" value="2"/>
</dbReference>
<evidence type="ECO:0000256" key="7">
    <source>
        <dbReference type="ARBA" id="ARBA00023125"/>
    </source>
</evidence>
<dbReference type="PANTHER" id="PTHR42855">
    <property type="entry name" value="ABC TRANSPORTER ATP-BINDING SUBUNIT"/>
    <property type="match status" value="1"/>
</dbReference>
<dbReference type="CDD" id="cd03221">
    <property type="entry name" value="ABCF_EF-3"/>
    <property type="match status" value="2"/>
</dbReference>
<dbReference type="InterPro" id="IPR003593">
    <property type="entry name" value="AAA+_ATPase"/>
</dbReference>
<reference evidence="13" key="1">
    <citation type="submission" date="2020-04" db="EMBL/GenBank/DDBJ databases">
        <title>Nitratireductor sp. nov. isolated from mangrove soil.</title>
        <authorList>
            <person name="Ye Y."/>
        </authorList>
    </citation>
    <scope>NUCLEOTIDE SEQUENCE</scope>
    <source>
        <strain evidence="13">SY7</strain>
    </source>
</reference>
<dbReference type="InterPro" id="IPR017871">
    <property type="entry name" value="ABC_transporter-like_CS"/>
</dbReference>
<dbReference type="AlphaFoldDB" id="A0A5B8KXY9"/>
<keyword evidence="2 11" id="KW-0677">Repeat</keyword>
<dbReference type="OrthoDB" id="9808609at2"/>
<dbReference type="PROSITE" id="PS50893">
    <property type="entry name" value="ABC_TRANSPORTER_2"/>
    <property type="match status" value="2"/>
</dbReference>
<evidence type="ECO:0000313" key="14">
    <source>
        <dbReference type="Proteomes" id="UP000321389"/>
    </source>
</evidence>
<dbReference type="InterPro" id="IPR032524">
    <property type="entry name" value="ABC_tran_C"/>
</dbReference>
<dbReference type="InterPro" id="IPR027417">
    <property type="entry name" value="P-loop_NTPase"/>
</dbReference>
<keyword evidence="7 11" id="KW-0238">DNA-binding</keyword>
<evidence type="ECO:0000256" key="6">
    <source>
        <dbReference type="ARBA" id="ARBA00022840"/>
    </source>
</evidence>
<dbReference type="Pfam" id="PF16326">
    <property type="entry name" value="ABC_tran_CTD"/>
    <property type="match status" value="1"/>
</dbReference>
<dbReference type="GO" id="GO:0005524">
    <property type="term" value="F:ATP binding"/>
    <property type="evidence" value="ECO:0007669"/>
    <property type="project" value="UniProtKB-UniRule"/>
</dbReference>
<dbReference type="FunFam" id="3.40.50.300:FF:000309">
    <property type="entry name" value="ABC transporter ATP-binding protein"/>
    <property type="match status" value="1"/>
</dbReference>
<feature type="binding site" evidence="11">
    <location>
        <begin position="38"/>
        <end position="45"/>
    </location>
    <ligand>
        <name>ATP</name>
        <dbReference type="ChEBI" id="CHEBI:30616"/>
        <label>1</label>
    </ligand>
</feature>
<dbReference type="SUPFAM" id="SSF52540">
    <property type="entry name" value="P-loop containing nucleoside triphosphate hydrolases"/>
    <property type="match status" value="2"/>
</dbReference>
<sequence length="610" mass="67014">MAPPLLRLDGIALTFGGTPLLESATLSVLPGEKIALVGRNGSGKSTLLKIAAGMIEPQDGEVFRHPGATVRYLPQAPDMEGFETVEAYVKEGLGPADDAFRADYLLESLGISGSADPANLSGGEARRAALAKVLAPEPDILLLDEPTNHLDLSTIEWLEDELSRIQSAVVVISHDRRFLEKVTRATVWLDRGTSRRLDKGFAHFEAWRDEILEEEEREQHKLGRQIVREEHWLRYGVTARRKRNMRRLGELTTLRERFRNHRRQDGTARMAASDAAESGKLVIEAKGIGKSFSDLTVVKGFSTRIQRGDRIGLVGPNGAGKTTLLKMLTGELAPDEGTVRLGVNLEIATLDQRRASLDPEETLAHFLTGGRGDSVVVNGEERHVVSYMKDFLFKPEQARTPVRELSGGEKARLILARLLARPANLLVLDEPTNDLDMETLDLLQELVAGFAGTVILVSHDRDFLDRTVTSTIAPEGGGRWVEYAGGYSDLLAQRGSARFVLQEAGKVEAAAAAKGKPASRTVERQPPRPAAKKLSYKQKFALENLPEKIAKTGAEITDLEARLADSSLFARDPDGFSRLAKTLDDKRASLAAMEEEWLELEMLREEVEGG</sequence>
<comment type="catalytic activity">
    <reaction evidence="9 11">
        <text>ATP + H2O = ADP + phosphate + H(+)</text>
        <dbReference type="Rhea" id="RHEA:13065"/>
        <dbReference type="ChEBI" id="CHEBI:15377"/>
        <dbReference type="ChEBI" id="CHEBI:15378"/>
        <dbReference type="ChEBI" id="CHEBI:30616"/>
        <dbReference type="ChEBI" id="CHEBI:43474"/>
        <dbReference type="ChEBI" id="CHEBI:456216"/>
    </reaction>
</comment>
<evidence type="ECO:0000256" key="3">
    <source>
        <dbReference type="ARBA" id="ARBA00022741"/>
    </source>
</evidence>
<feature type="domain" description="ABC transporter" evidence="12">
    <location>
        <begin position="6"/>
        <end position="216"/>
    </location>
</feature>
<dbReference type="GO" id="GO:0005737">
    <property type="term" value="C:cytoplasm"/>
    <property type="evidence" value="ECO:0007669"/>
    <property type="project" value="UniProtKB-SubCell"/>
</dbReference>
<keyword evidence="8 11" id="KW-0234">DNA repair</keyword>
<dbReference type="PROSITE" id="PS00211">
    <property type="entry name" value="ABC_TRANSPORTER_1"/>
    <property type="match status" value="2"/>
</dbReference>
<dbReference type="InterPro" id="IPR003439">
    <property type="entry name" value="ABC_transporter-like_ATP-bd"/>
</dbReference>
<dbReference type="KEGG" id="niy:FQ775_08540"/>
<dbReference type="Gene3D" id="1.10.287.380">
    <property type="entry name" value="Valyl-tRNA synthetase, C-terminal domain"/>
    <property type="match status" value="1"/>
</dbReference>
<dbReference type="EC" id="3.6.1.-" evidence="11"/>
<proteinExistence type="inferred from homology"/>
<gene>
    <name evidence="11" type="primary">uup</name>
    <name evidence="13" type="ORF">FQ775_08540</name>
</gene>
<dbReference type="Gene3D" id="3.40.50.300">
    <property type="entry name" value="P-loop containing nucleotide triphosphate hydrolases"/>
    <property type="match status" value="2"/>
</dbReference>
<organism evidence="13 14">
    <name type="scientific">Nitratireductor mangrovi</name>
    <dbReference type="NCBI Taxonomy" id="2599600"/>
    <lineage>
        <taxon>Bacteria</taxon>
        <taxon>Pseudomonadati</taxon>
        <taxon>Pseudomonadota</taxon>
        <taxon>Alphaproteobacteria</taxon>
        <taxon>Hyphomicrobiales</taxon>
        <taxon>Phyllobacteriaceae</taxon>
        <taxon>Nitratireductor</taxon>
    </lineage>
</organism>
<evidence type="ECO:0000256" key="9">
    <source>
        <dbReference type="ARBA" id="ARBA00049360"/>
    </source>
</evidence>
<dbReference type="Proteomes" id="UP000321389">
    <property type="component" value="Chromosome"/>
</dbReference>
<dbReference type="InterPro" id="IPR037118">
    <property type="entry name" value="Val-tRNA_synth_C_sf"/>
</dbReference>
<comment type="similarity">
    <text evidence="10 11">Belongs to the ABC transporter superfamily. ABCF family. Uup subfamily.</text>
</comment>
<comment type="subcellular location">
    <subcellularLocation>
        <location evidence="11">Cytoplasm</location>
    </subcellularLocation>
    <text evidence="11">Associates with ribosomes.</text>
</comment>
<dbReference type="PANTHER" id="PTHR42855:SF1">
    <property type="entry name" value="ABC TRANSPORTER DOMAIN-CONTAINING PROTEIN"/>
    <property type="match status" value="1"/>
</dbReference>
<evidence type="ECO:0000256" key="11">
    <source>
        <dbReference type="HAMAP-Rule" id="MF_00848"/>
    </source>
</evidence>
<dbReference type="GO" id="GO:0043022">
    <property type="term" value="F:ribosome binding"/>
    <property type="evidence" value="ECO:0007669"/>
    <property type="project" value="UniProtKB-UniRule"/>
</dbReference>
<evidence type="ECO:0000259" key="12">
    <source>
        <dbReference type="PROSITE" id="PS50893"/>
    </source>
</evidence>
<comment type="function">
    <text evidence="11">Probably plays a role in ribosome assembly or function. May be involved in resolution of branched DNA intermediates that result from template switching in postreplication gaps. Binds DNA and has ATPase activity.</text>
</comment>
<keyword evidence="5 11" id="KW-0378">Hydrolase</keyword>
<feature type="domain" description="ABC transporter" evidence="12">
    <location>
        <begin position="283"/>
        <end position="503"/>
    </location>
</feature>
<evidence type="ECO:0000256" key="5">
    <source>
        <dbReference type="ARBA" id="ARBA00022801"/>
    </source>
</evidence>